<dbReference type="OrthoDB" id="9777306at2"/>
<dbReference type="InterPro" id="IPR024607">
    <property type="entry name" value="Sulfatase_CS"/>
</dbReference>
<dbReference type="PANTHER" id="PTHR45953:SF1">
    <property type="entry name" value="IDURONATE 2-SULFATASE"/>
    <property type="match status" value="1"/>
</dbReference>
<evidence type="ECO:0000256" key="1">
    <source>
        <dbReference type="ARBA" id="ARBA00008779"/>
    </source>
</evidence>
<keyword evidence="3" id="KW-0378">Hydrolase</keyword>
<comment type="similarity">
    <text evidence="1">Belongs to the sulfatase family.</text>
</comment>
<dbReference type="PANTHER" id="PTHR45953">
    <property type="entry name" value="IDURONATE 2-SULFATASE"/>
    <property type="match status" value="1"/>
</dbReference>
<dbReference type="EMBL" id="QMIG01000034">
    <property type="protein sequence ID" value="RAW09840.1"/>
    <property type="molecule type" value="Genomic_DNA"/>
</dbReference>
<name>A0A329QBQ7_9ACTN</name>
<dbReference type="Gene3D" id="3.40.720.10">
    <property type="entry name" value="Alkaline Phosphatase, subunit A"/>
    <property type="match status" value="1"/>
</dbReference>
<protein>
    <recommendedName>
        <fullName evidence="5">Sulfatase N-terminal domain-containing protein</fullName>
    </recommendedName>
</protein>
<evidence type="ECO:0000313" key="7">
    <source>
        <dbReference type="Proteomes" id="UP000250462"/>
    </source>
</evidence>
<evidence type="ECO:0000313" key="6">
    <source>
        <dbReference type="EMBL" id="RAW09840.1"/>
    </source>
</evidence>
<dbReference type="PROSITE" id="PS00149">
    <property type="entry name" value="SULFATASE_2"/>
    <property type="match status" value="1"/>
</dbReference>
<keyword evidence="2" id="KW-0479">Metal-binding</keyword>
<gene>
    <name evidence="6" type="ORF">DPM12_20055</name>
</gene>
<dbReference type="GO" id="GO:0005737">
    <property type="term" value="C:cytoplasm"/>
    <property type="evidence" value="ECO:0007669"/>
    <property type="project" value="TreeGrafter"/>
</dbReference>
<evidence type="ECO:0000256" key="2">
    <source>
        <dbReference type="ARBA" id="ARBA00022723"/>
    </source>
</evidence>
<sequence>MSDRPNIVWLFSDQHRADVLGAAGHPVVRTPHLDRLAEEGVLFDDAYCQAPLCVPARVSLLTERYVRDHGAFDNDCEPRSDLPTLPQAIRNVGYDTVAVGKMHLFPTPGDLDEGLGRMRELGFTEVYEEIGKLSSGLVRTGYTDYLAAHGYLETYREFMRERSPLIRMGRADDPDYEGKPTWVVDPCPLPPEHYLDAYVGRQAARWIDSRSESDPFFLWVGFPGPHDPWDAPDQYVEKYRDDEIPLDSTKRPEVPGSGPLSTLLNTFLDYSSSDTLTDQRIREVRRHYYANVTVIDDAIGEIVAALERQGLDENTWIVYSADHGEMLGTHGLLNKMVFYDPAVRVPLVVRPPGGASSGRRVSGLVEHVDLSATLRAIAGADEIPDGAGRSFRDVFSGSDVAGRDHVISENHGFAMFRTNRYKLVIYERDLQPVQLFDLHMDPIEDHDLVDDPAYQEVVADLMNDHVRPFLATQPARPGPDLVERSGRMGLGLRDTSPQDT</sequence>
<comment type="caution">
    <text evidence="6">The sequence shown here is derived from an EMBL/GenBank/DDBJ whole genome shotgun (WGS) entry which is preliminary data.</text>
</comment>
<evidence type="ECO:0000259" key="5">
    <source>
        <dbReference type="Pfam" id="PF00884"/>
    </source>
</evidence>
<dbReference type="Pfam" id="PF00884">
    <property type="entry name" value="Sulfatase"/>
    <property type="match status" value="1"/>
</dbReference>
<dbReference type="InterPro" id="IPR017850">
    <property type="entry name" value="Alkaline_phosphatase_core_sf"/>
</dbReference>
<evidence type="ECO:0000256" key="4">
    <source>
        <dbReference type="SAM" id="MobiDB-lite"/>
    </source>
</evidence>
<evidence type="ECO:0000256" key="3">
    <source>
        <dbReference type="ARBA" id="ARBA00022801"/>
    </source>
</evidence>
<feature type="region of interest" description="Disordered" evidence="4">
    <location>
        <begin position="472"/>
        <end position="500"/>
    </location>
</feature>
<dbReference type="RefSeq" id="WP_112260141.1">
    <property type="nucleotide sequence ID" value="NZ_QMIG01000034.1"/>
</dbReference>
<dbReference type="GO" id="GO:0008484">
    <property type="term" value="F:sulfuric ester hydrolase activity"/>
    <property type="evidence" value="ECO:0007669"/>
    <property type="project" value="TreeGrafter"/>
</dbReference>
<dbReference type="AlphaFoldDB" id="A0A329QBQ7"/>
<dbReference type="Proteomes" id="UP000250462">
    <property type="component" value="Unassembled WGS sequence"/>
</dbReference>
<proteinExistence type="inferred from homology"/>
<feature type="domain" description="Sulfatase N-terminal" evidence="5">
    <location>
        <begin position="5"/>
        <end position="379"/>
    </location>
</feature>
<dbReference type="InterPro" id="IPR000917">
    <property type="entry name" value="Sulfatase_N"/>
</dbReference>
<dbReference type="SUPFAM" id="SSF53649">
    <property type="entry name" value="Alkaline phosphatase-like"/>
    <property type="match status" value="1"/>
</dbReference>
<reference evidence="6 7" key="1">
    <citation type="submission" date="2018-06" db="EMBL/GenBank/DDBJ databases">
        <title>Phytoactinopolyspora halophila sp. nov., a novel halophilic actinomycete isolated from a saline soil in China.</title>
        <authorList>
            <person name="Tang S.-K."/>
        </authorList>
    </citation>
    <scope>NUCLEOTIDE SEQUENCE [LARGE SCALE GENOMIC DNA]</scope>
    <source>
        <strain evidence="6 7">YIM 96934</strain>
    </source>
</reference>
<accession>A0A329QBQ7</accession>
<dbReference type="GO" id="GO:0046872">
    <property type="term" value="F:metal ion binding"/>
    <property type="evidence" value="ECO:0007669"/>
    <property type="project" value="UniProtKB-KW"/>
</dbReference>
<keyword evidence="7" id="KW-1185">Reference proteome</keyword>
<organism evidence="6 7">
    <name type="scientific">Phytoactinopolyspora halophila</name>
    <dbReference type="NCBI Taxonomy" id="1981511"/>
    <lineage>
        <taxon>Bacteria</taxon>
        <taxon>Bacillati</taxon>
        <taxon>Actinomycetota</taxon>
        <taxon>Actinomycetes</taxon>
        <taxon>Jiangellales</taxon>
        <taxon>Jiangellaceae</taxon>
        <taxon>Phytoactinopolyspora</taxon>
    </lineage>
</organism>